<dbReference type="eggNOG" id="KOG4648">
    <property type="taxonomic scope" value="Eukaryota"/>
</dbReference>
<dbReference type="PANTHER" id="PTHR46423">
    <property type="entry name" value="RNA POLYMERASE II-ASSOCIATED PROTEIN 3"/>
    <property type="match status" value="1"/>
</dbReference>
<evidence type="ECO:0000313" key="3">
    <source>
        <dbReference type="EMBL" id="KNC52627.1"/>
    </source>
</evidence>
<evidence type="ECO:0000256" key="2">
    <source>
        <dbReference type="SAM" id="MobiDB-lite"/>
    </source>
</evidence>
<reference evidence="3 4" key="1">
    <citation type="submission" date="2010-05" db="EMBL/GenBank/DDBJ databases">
        <title>The Genome Sequence of Thecamonas trahens ATCC 50062.</title>
        <authorList>
            <consortium name="The Broad Institute Genome Sequencing Platform"/>
            <person name="Russ C."/>
            <person name="Cuomo C."/>
            <person name="Shea T."/>
            <person name="Young S.K."/>
            <person name="Zeng Q."/>
            <person name="Koehrsen M."/>
            <person name="Haas B."/>
            <person name="Borodovsky M."/>
            <person name="Guigo R."/>
            <person name="Alvarado L."/>
            <person name="Berlin A."/>
            <person name="Bochicchio J."/>
            <person name="Borenstein D."/>
            <person name="Chapman S."/>
            <person name="Chen Z."/>
            <person name="Freedman E."/>
            <person name="Gellesch M."/>
            <person name="Goldberg J."/>
            <person name="Griggs A."/>
            <person name="Gujja S."/>
            <person name="Heilman E."/>
            <person name="Heiman D."/>
            <person name="Hepburn T."/>
            <person name="Howarth C."/>
            <person name="Jen D."/>
            <person name="Larson L."/>
            <person name="Mehta T."/>
            <person name="Park D."/>
            <person name="Pearson M."/>
            <person name="Roberts A."/>
            <person name="Saif S."/>
            <person name="Shenoy N."/>
            <person name="Sisk P."/>
            <person name="Stolte C."/>
            <person name="Sykes S."/>
            <person name="Thomson T."/>
            <person name="Walk T."/>
            <person name="White J."/>
            <person name="Yandava C."/>
            <person name="Burger G."/>
            <person name="Gray M.W."/>
            <person name="Holland P.W.H."/>
            <person name="King N."/>
            <person name="Lang F.B.F."/>
            <person name="Roger A.J."/>
            <person name="Ruiz-Trillo I."/>
            <person name="Lander E."/>
            <person name="Nusbaum C."/>
        </authorList>
    </citation>
    <scope>NUCLEOTIDE SEQUENCE [LARGE SCALE GENOMIC DNA]</scope>
    <source>
        <strain evidence="3 4">ATCC 50062</strain>
    </source>
</reference>
<dbReference type="GeneID" id="25567178"/>
<dbReference type="OrthoDB" id="2423701at2759"/>
<proteinExistence type="predicted"/>
<accession>A0A0L0DK17</accession>
<dbReference type="AlphaFoldDB" id="A0A0L0DK17"/>
<dbReference type="RefSeq" id="XP_013755183.1">
    <property type="nucleotide sequence ID" value="XM_013899729.1"/>
</dbReference>
<feature type="region of interest" description="Disordered" evidence="2">
    <location>
        <begin position="237"/>
        <end position="288"/>
    </location>
</feature>
<keyword evidence="4" id="KW-1185">Reference proteome</keyword>
<protein>
    <submittedName>
        <fullName evidence="3">Uncharacterized protein</fullName>
    </submittedName>
</protein>
<dbReference type="Gene3D" id="1.25.40.10">
    <property type="entry name" value="Tetratricopeptide repeat domain"/>
    <property type="match status" value="1"/>
</dbReference>
<gene>
    <name evidence="3" type="ORF">AMSG_08496</name>
</gene>
<dbReference type="Proteomes" id="UP000054408">
    <property type="component" value="Unassembled WGS sequence"/>
</dbReference>
<keyword evidence="1" id="KW-0802">TPR repeat</keyword>
<sequence>MFPPELAENDPPCLLGQISAVEANQCAALASLAAAPMSPPHPLLDGWGEMDAQLVRHAPGGRWLLASLRPASHASTAAASRKRAKTAAAPSPGCMALVSSTEGAPASTSRSDSAYPKALSLKEAGNTAYGHGSYQDAAIAYTRALALLSDTIEHLPLRAIAYNNRAAAFIQLYQFDQARADAEAVLRIDATNPKALWRHGIACEFSGDLHAALDSYAAVASTLPSHPHVHDAVARVQSRLQPPSGRAPTPPAGPVSMELTSPPPGATSMLAPKHSRKRRFDDLDMDTL</sequence>
<dbReference type="EMBL" id="GL349474">
    <property type="protein sequence ID" value="KNC52627.1"/>
    <property type="molecule type" value="Genomic_DNA"/>
</dbReference>
<evidence type="ECO:0000313" key="4">
    <source>
        <dbReference type="Proteomes" id="UP000054408"/>
    </source>
</evidence>
<evidence type="ECO:0000256" key="1">
    <source>
        <dbReference type="ARBA" id="ARBA00022803"/>
    </source>
</evidence>
<dbReference type="InterPro" id="IPR051966">
    <property type="entry name" value="RPAP3"/>
</dbReference>
<organism evidence="3 4">
    <name type="scientific">Thecamonas trahens ATCC 50062</name>
    <dbReference type="NCBI Taxonomy" id="461836"/>
    <lineage>
        <taxon>Eukaryota</taxon>
        <taxon>Apusozoa</taxon>
        <taxon>Apusomonadida</taxon>
        <taxon>Apusomonadidae</taxon>
        <taxon>Thecamonas</taxon>
    </lineage>
</organism>
<dbReference type="InterPro" id="IPR019734">
    <property type="entry name" value="TPR_rpt"/>
</dbReference>
<name>A0A0L0DK17_THETB</name>
<dbReference type="STRING" id="461836.A0A0L0DK17"/>
<dbReference type="PANTHER" id="PTHR46423:SF1">
    <property type="entry name" value="RNA POLYMERASE II-ASSOCIATED PROTEIN 3"/>
    <property type="match status" value="1"/>
</dbReference>
<dbReference type="InterPro" id="IPR011990">
    <property type="entry name" value="TPR-like_helical_dom_sf"/>
</dbReference>
<dbReference type="SUPFAM" id="SSF48452">
    <property type="entry name" value="TPR-like"/>
    <property type="match status" value="1"/>
</dbReference>
<dbReference type="GO" id="GO:0101031">
    <property type="term" value="C:protein folding chaperone complex"/>
    <property type="evidence" value="ECO:0007669"/>
    <property type="project" value="TreeGrafter"/>
</dbReference>
<dbReference type="SMART" id="SM00028">
    <property type="entry name" value="TPR"/>
    <property type="match status" value="3"/>
</dbReference>